<dbReference type="AlphaFoldDB" id="A0A699I2B3"/>
<feature type="domain" description="Reverse transcriptase Ty1/copia-type" evidence="1">
    <location>
        <begin position="1"/>
        <end position="131"/>
    </location>
</feature>
<dbReference type="InterPro" id="IPR013103">
    <property type="entry name" value="RVT_2"/>
</dbReference>
<dbReference type="Pfam" id="PF07727">
    <property type="entry name" value="RVT_2"/>
    <property type="match status" value="1"/>
</dbReference>
<feature type="non-terminal residue" evidence="2">
    <location>
        <position position="1"/>
    </location>
</feature>
<dbReference type="EMBL" id="BKCJ010243102">
    <property type="protein sequence ID" value="GEZ12222.1"/>
    <property type="molecule type" value="Genomic_DNA"/>
</dbReference>
<gene>
    <name evidence="2" type="ORF">Tci_484195</name>
</gene>
<evidence type="ECO:0000259" key="1">
    <source>
        <dbReference type="Pfam" id="PF07727"/>
    </source>
</evidence>
<comment type="caution">
    <text evidence="2">The sequence shown here is derived from an EMBL/GenBank/DDBJ whole genome shotgun (WGS) entry which is preliminary data.</text>
</comment>
<reference evidence="2" key="1">
    <citation type="journal article" date="2019" name="Sci. Rep.">
        <title>Draft genome of Tanacetum cinerariifolium, the natural source of mosquito coil.</title>
        <authorList>
            <person name="Yamashiro T."/>
            <person name="Shiraishi A."/>
            <person name="Satake H."/>
            <person name="Nakayama K."/>
        </authorList>
    </citation>
    <scope>NUCLEOTIDE SEQUENCE</scope>
</reference>
<evidence type="ECO:0000313" key="2">
    <source>
        <dbReference type="EMBL" id="GEZ12222.1"/>
    </source>
</evidence>
<organism evidence="2">
    <name type="scientific">Tanacetum cinerariifolium</name>
    <name type="common">Dalmatian daisy</name>
    <name type="synonym">Chrysanthemum cinerariifolium</name>
    <dbReference type="NCBI Taxonomy" id="118510"/>
    <lineage>
        <taxon>Eukaryota</taxon>
        <taxon>Viridiplantae</taxon>
        <taxon>Streptophyta</taxon>
        <taxon>Embryophyta</taxon>
        <taxon>Tracheophyta</taxon>
        <taxon>Spermatophyta</taxon>
        <taxon>Magnoliopsida</taxon>
        <taxon>eudicotyledons</taxon>
        <taxon>Gunneridae</taxon>
        <taxon>Pentapetalae</taxon>
        <taxon>asterids</taxon>
        <taxon>campanulids</taxon>
        <taxon>Asterales</taxon>
        <taxon>Asteraceae</taxon>
        <taxon>Asteroideae</taxon>
        <taxon>Anthemideae</taxon>
        <taxon>Anthemidinae</taxon>
        <taxon>Tanacetum</taxon>
    </lineage>
</organism>
<name>A0A699I2B3_TANCI</name>
<accession>A0A699I2B3</accession>
<sequence length="430" mass="50103">VWELIPRPDKVMVITLKWIYKVKLDELGGILKNKARLVARGYRQEEGINFEESFASVARLEAVQIFLAYTAHKNMVVYQMDVKIAFLNGNLREEVYVSQPDGFMDQDNPNHVYKLKKALYWLKQAPRVCPRGIFINQSKFALESLKKYGFESCDPVETLMVEKSKLDEDKEGKAIDPSYYRGMIDTLLYLTAGGPDLQFAICMCARYQARPTERYDSSVALTAFADANHAGYQDTHRMVRDEALVPHAKRLRIGRSNFCLLSDIKSKESTLQLVYDVRRLTSFFKAFLVTADVLEIYMQEFWATTTVDHHSIRFNMDNKKHIVNLESFREMFHICPRLPHQPFVEPPFEEEILSFLRFLGHGVVIRKLTDVNINKLHQPWRSFTAIINKCLTDKSSGYDSLRLSQAQILWGLYHKRNVDFAYLMWEDFVY</sequence>
<proteinExistence type="predicted"/>
<protein>
    <submittedName>
        <fullName evidence="2">Copia protein</fullName>
    </submittedName>
</protein>